<reference evidence="1 2" key="1">
    <citation type="submission" date="2014-09" db="EMBL/GenBank/DDBJ databases">
        <title>High-quality draft genome sequence of Kocuria marina SO9-6, an actinobacterium isolated from a copper mine.</title>
        <authorList>
            <person name="Castro D.B."/>
            <person name="Pereira L.B."/>
            <person name="Silva M.V."/>
            <person name="Silva B.P."/>
            <person name="Zanardi B.R."/>
            <person name="Carlos C."/>
            <person name="Belgini D.R."/>
            <person name="Limache E.G."/>
            <person name="Lacerda G.V."/>
            <person name="Nery M.B."/>
            <person name="Gomes M.B."/>
            <person name="Souza S."/>
            <person name="Silva T.M."/>
            <person name="Rodrigues V.D."/>
            <person name="Paulino L.C."/>
            <person name="Vicentini R."/>
            <person name="Ferraz L.F."/>
            <person name="Ottoboni L.M."/>
        </authorList>
    </citation>
    <scope>NUCLEOTIDE SEQUENCE [LARGE SCALE GENOMIC DNA]</scope>
    <source>
        <strain evidence="1 2">SO9-6</strain>
    </source>
</reference>
<sequence>MPVTVWSTRFMEPGSPTVEDFRALARSSPWRFTTLHFTHRREREAGGTPDDQPVEAWLDRKAGRVTVRSSQGIEVREGTPYGSDSPDGAEFGSLAAAMADRPKDLTLRPDGLVDHRPEGWYFDRGDPMWQDYLWTAMLDPVELSYGVDITGVAAVTVRGRPAWAATCRPQAGRGVEWEGGYEPRCSCCALLDSPVSRLLEYGPEDPTLTYPALPTSYRVHLDVQMGIVVDLAPVDGRGGVMVTNEILSVDEPLNPPR</sequence>
<comment type="caution">
    <text evidence="1">The sequence shown here is derived from an EMBL/GenBank/DDBJ whole genome shotgun (WGS) entry which is preliminary data.</text>
</comment>
<evidence type="ECO:0000313" key="1">
    <source>
        <dbReference type="EMBL" id="KHE74155.1"/>
    </source>
</evidence>
<dbReference type="EMBL" id="JROM01000035">
    <property type="protein sequence ID" value="KHE74155.1"/>
    <property type="molecule type" value="Genomic_DNA"/>
</dbReference>
<name>A0A0B0DBJ7_9MICC</name>
<evidence type="ECO:0000313" key="2">
    <source>
        <dbReference type="Proteomes" id="UP000030664"/>
    </source>
</evidence>
<organism evidence="1 2">
    <name type="scientific">Kocuria marina</name>
    <dbReference type="NCBI Taxonomy" id="223184"/>
    <lineage>
        <taxon>Bacteria</taxon>
        <taxon>Bacillati</taxon>
        <taxon>Actinomycetota</taxon>
        <taxon>Actinomycetes</taxon>
        <taxon>Micrococcales</taxon>
        <taxon>Micrococcaceae</taxon>
        <taxon>Kocuria</taxon>
    </lineage>
</organism>
<protein>
    <submittedName>
        <fullName evidence="1">Uncharacterized protein</fullName>
    </submittedName>
</protein>
<dbReference type="eggNOG" id="ENOG50347NP">
    <property type="taxonomic scope" value="Bacteria"/>
</dbReference>
<dbReference type="AlphaFoldDB" id="A0A0B0DBJ7"/>
<accession>A0A0B0DBJ7</accession>
<gene>
    <name evidence="1" type="ORF">AS25_08625</name>
</gene>
<dbReference type="Proteomes" id="UP000030664">
    <property type="component" value="Unassembled WGS sequence"/>
</dbReference>
<proteinExistence type="predicted"/>